<gene>
    <name evidence="2" type="ORF">HMPREF1219_01906</name>
</gene>
<dbReference type="SUPFAM" id="SSF49899">
    <property type="entry name" value="Concanavalin A-like lectins/glucanases"/>
    <property type="match status" value="1"/>
</dbReference>
<dbReference type="PATRIC" id="fig|1125779.3.peg.1851"/>
<organism evidence="2 3">
    <name type="scientific">Corynebacterium pyruviciproducens ATCC BAA-1742</name>
    <dbReference type="NCBI Taxonomy" id="1125779"/>
    <lineage>
        <taxon>Bacteria</taxon>
        <taxon>Bacillati</taxon>
        <taxon>Actinomycetota</taxon>
        <taxon>Actinomycetes</taxon>
        <taxon>Mycobacteriales</taxon>
        <taxon>Corynebacteriaceae</taxon>
        <taxon>Corynebacterium</taxon>
    </lineage>
</organism>
<evidence type="ECO:0000259" key="1">
    <source>
        <dbReference type="Pfam" id="PF08244"/>
    </source>
</evidence>
<dbReference type="AlphaFoldDB" id="S2Z1X2"/>
<dbReference type="STRING" id="1125779.HMPREF1219_01906"/>
<dbReference type="Proteomes" id="UP000014408">
    <property type="component" value="Unassembled WGS sequence"/>
</dbReference>
<name>S2Z1X2_9CORY</name>
<protein>
    <recommendedName>
        <fullName evidence="1">Glycosyl hydrolase family 32 C-terminal domain-containing protein</fullName>
    </recommendedName>
</protein>
<sequence length="100" mass="11036">MLLDVHRNAFCHRRLRFAGRHGLPAPRHPATAPPPVEGDTVHLRIVRDVSSIEVFINDCSSTISSFVFSPEENADTVATAHAIGADAELTDVYWWELGSN</sequence>
<reference evidence="2 3" key="1">
    <citation type="submission" date="2013-05" db="EMBL/GenBank/DDBJ databases">
        <title>The Genome Sequence of Corynebacterium pyruviciproducens 1773O (ATCC BAA-1742).</title>
        <authorList>
            <consortium name="The Broad Institute Genomics Platform"/>
            <person name="Earl A."/>
            <person name="Ward D."/>
            <person name="Feldgarden M."/>
            <person name="Gevers D."/>
            <person name="Tong J."/>
            <person name="Walker B."/>
            <person name="Young S."/>
            <person name="Zeng Q."/>
            <person name="Gargeya S."/>
            <person name="Fitzgerald M."/>
            <person name="Haas B."/>
            <person name="Abouelleil A."/>
            <person name="Allen A.W."/>
            <person name="Alvarado L."/>
            <person name="Arachchi H.M."/>
            <person name="Berlin A.M."/>
            <person name="Chapman S.B."/>
            <person name="Gainer-Dewar J."/>
            <person name="Goldberg J."/>
            <person name="Griggs A."/>
            <person name="Gujja S."/>
            <person name="Hansen M."/>
            <person name="Howarth C."/>
            <person name="Imamovic A."/>
            <person name="Ireland A."/>
            <person name="Larimer J."/>
            <person name="McCowan C."/>
            <person name="Murphy C."/>
            <person name="Pearson M."/>
            <person name="Poon T.W."/>
            <person name="Priest M."/>
            <person name="Roberts A."/>
            <person name="Saif S."/>
            <person name="Shea T."/>
            <person name="Sisk P."/>
            <person name="Sykes S."/>
            <person name="Wortman J."/>
            <person name="Nusbaum C."/>
            <person name="Birren B."/>
        </authorList>
    </citation>
    <scope>NUCLEOTIDE SEQUENCE [LARGE SCALE GENOMIC DNA]</scope>
    <source>
        <strain evidence="2 3">ATCC BAA-1742</strain>
    </source>
</reference>
<dbReference type="HOGENOM" id="CLU_2301082_0_0_11"/>
<accession>S2Z1X2</accession>
<dbReference type="Pfam" id="PF08244">
    <property type="entry name" value="Glyco_hydro_32C"/>
    <property type="match status" value="1"/>
</dbReference>
<evidence type="ECO:0000313" key="2">
    <source>
        <dbReference type="EMBL" id="EPD68260.1"/>
    </source>
</evidence>
<dbReference type="Gene3D" id="2.60.120.560">
    <property type="entry name" value="Exo-inulinase, domain 1"/>
    <property type="match status" value="1"/>
</dbReference>
<proteinExistence type="predicted"/>
<dbReference type="EMBL" id="ATBY01000016">
    <property type="protein sequence ID" value="EPD68260.1"/>
    <property type="molecule type" value="Genomic_DNA"/>
</dbReference>
<comment type="caution">
    <text evidence="2">The sequence shown here is derived from an EMBL/GenBank/DDBJ whole genome shotgun (WGS) entry which is preliminary data.</text>
</comment>
<evidence type="ECO:0000313" key="3">
    <source>
        <dbReference type="Proteomes" id="UP000014408"/>
    </source>
</evidence>
<dbReference type="RefSeq" id="WP_016458644.1">
    <property type="nucleotide sequence ID" value="NZ_KE150447.1"/>
</dbReference>
<dbReference type="InterPro" id="IPR013320">
    <property type="entry name" value="ConA-like_dom_sf"/>
</dbReference>
<dbReference type="InterPro" id="IPR013189">
    <property type="entry name" value="Glyco_hydro_32_C"/>
</dbReference>
<feature type="domain" description="Glycosyl hydrolase family 32 C-terminal" evidence="1">
    <location>
        <begin position="28"/>
        <end position="95"/>
    </location>
</feature>
<keyword evidence="3" id="KW-1185">Reference proteome</keyword>